<dbReference type="AlphaFoldDB" id="A0A8H3B0G1"/>
<accession>A0A8H3B0G1</accession>
<dbReference type="EMBL" id="CAJMWS010000448">
    <property type="protein sequence ID" value="CAE6444744.1"/>
    <property type="molecule type" value="Genomic_DNA"/>
</dbReference>
<dbReference type="Proteomes" id="UP000663846">
    <property type="component" value="Unassembled WGS sequence"/>
</dbReference>
<comment type="caution">
    <text evidence="1">The sequence shown here is derived from an EMBL/GenBank/DDBJ whole genome shotgun (WGS) entry which is preliminary data.</text>
</comment>
<proteinExistence type="predicted"/>
<organism evidence="1 2">
    <name type="scientific">Rhizoctonia solani</name>
    <dbReference type="NCBI Taxonomy" id="456999"/>
    <lineage>
        <taxon>Eukaryota</taxon>
        <taxon>Fungi</taxon>
        <taxon>Dikarya</taxon>
        <taxon>Basidiomycota</taxon>
        <taxon>Agaricomycotina</taxon>
        <taxon>Agaricomycetes</taxon>
        <taxon>Cantharellales</taxon>
        <taxon>Ceratobasidiaceae</taxon>
        <taxon>Rhizoctonia</taxon>
    </lineage>
</organism>
<protein>
    <submittedName>
        <fullName evidence="1">Uncharacterized protein</fullName>
    </submittedName>
</protein>
<name>A0A8H3B0G1_9AGAM</name>
<evidence type="ECO:0000313" key="1">
    <source>
        <dbReference type="EMBL" id="CAE6444744.1"/>
    </source>
</evidence>
<evidence type="ECO:0000313" key="2">
    <source>
        <dbReference type="Proteomes" id="UP000663846"/>
    </source>
</evidence>
<reference evidence="1" key="1">
    <citation type="submission" date="2021-01" db="EMBL/GenBank/DDBJ databases">
        <authorList>
            <person name="Kaushik A."/>
        </authorList>
    </citation>
    <scope>NUCLEOTIDE SEQUENCE</scope>
    <source>
        <strain evidence="1">AG1-1C</strain>
    </source>
</reference>
<gene>
    <name evidence="1" type="ORF">RDB_LOCUS136171</name>
</gene>
<sequence>MLVLVKAINLILKHTHSTNHQHSIFIIMSVLLPTTPQEIGPVSSLNLIKAIEELGGSNGYIEHLKRTSSVDPITKPLSLLSFSNSLSTITGSATHHNCSIRLRGGFVPGMLFGEIEVHEKTEKGASLNVKYKTQIRAWLTEGNGVTDLQGNIVLFASWEEILKGSINFIITAAEGQGAHVVFRRDYLPVAEISADFPEATGYQCGSFTCEGVCQWDEIVF</sequence>